<sequence>MTIHSLHHLTMIYAHPRDLIEAAAAGGFSHCGIRLVAPRPGDPLVDVLNEPGGIGAIENKLRETGVKLLDIEAIWISPDTEVPRLRPALEAGARLGASHVLVVGNDNDAARLRANFAAICAMAEPLNLIVALEFITYCSVGSLDKAAAVVTDVGAPNGRLLIDALQFFRSGAAPADISAYDPALFAYMQICDGPIVAPASLEDRRTEARENRLLPGQGEFPLAALVDALPAGMPLSVEAPSRTLRGLDFREQGQVAGAALRKFLEVSDIKRRPV</sequence>
<dbReference type="Proteomes" id="UP001496627">
    <property type="component" value="Unassembled WGS sequence"/>
</dbReference>
<dbReference type="InterPro" id="IPR013022">
    <property type="entry name" value="Xyl_isomerase-like_TIM-brl"/>
</dbReference>
<keyword evidence="3" id="KW-1185">Reference proteome</keyword>
<reference evidence="2 3" key="1">
    <citation type="submission" date="2024-05" db="EMBL/GenBank/DDBJ databases">
        <title>Neorhizobium sp. Rsf11, a plant growth promoting and heavy metal resistant PAH-degrader.</title>
        <authorList>
            <person name="Golubev S.N."/>
            <person name="Muratova A.Y."/>
            <person name="Markelova M.I."/>
        </authorList>
    </citation>
    <scope>NUCLEOTIDE SEQUENCE [LARGE SCALE GENOMIC DNA]</scope>
    <source>
        <strain evidence="2 3">Rsf11</strain>
    </source>
</reference>
<accession>A0ABV0MD28</accession>
<name>A0ABV0MD28_9HYPH</name>
<evidence type="ECO:0000313" key="2">
    <source>
        <dbReference type="EMBL" id="MEQ1409809.1"/>
    </source>
</evidence>
<feature type="domain" description="Xylose isomerase-like TIM barrel" evidence="1">
    <location>
        <begin position="51"/>
        <end position="251"/>
    </location>
</feature>
<dbReference type="InterPro" id="IPR050312">
    <property type="entry name" value="IolE/XylAMocC-like"/>
</dbReference>
<evidence type="ECO:0000259" key="1">
    <source>
        <dbReference type="Pfam" id="PF01261"/>
    </source>
</evidence>
<dbReference type="Pfam" id="PF01261">
    <property type="entry name" value="AP_endonuc_2"/>
    <property type="match status" value="1"/>
</dbReference>
<proteinExistence type="predicted"/>
<evidence type="ECO:0000313" key="3">
    <source>
        <dbReference type="Proteomes" id="UP001496627"/>
    </source>
</evidence>
<dbReference type="EMBL" id="JBEAAL010000061">
    <property type="protein sequence ID" value="MEQ1409809.1"/>
    <property type="molecule type" value="Genomic_DNA"/>
</dbReference>
<dbReference type="Gene3D" id="3.20.20.150">
    <property type="entry name" value="Divalent-metal-dependent TIM barrel enzymes"/>
    <property type="match status" value="1"/>
</dbReference>
<comment type="caution">
    <text evidence="2">The sequence shown here is derived from an EMBL/GenBank/DDBJ whole genome shotgun (WGS) entry which is preliminary data.</text>
</comment>
<organism evidence="2 3">
    <name type="scientific">Neorhizobium phenanthreniclasticum</name>
    <dbReference type="NCBI Taxonomy" id="3157917"/>
    <lineage>
        <taxon>Bacteria</taxon>
        <taxon>Pseudomonadati</taxon>
        <taxon>Pseudomonadota</taxon>
        <taxon>Alphaproteobacteria</taxon>
        <taxon>Hyphomicrobiales</taxon>
        <taxon>Rhizobiaceae</taxon>
        <taxon>Rhizobium/Agrobacterium group</taxon>
        <taxon>Neorhizobium</taxon>
    </lineage>
</organism>
<protein>
    <submittedName>
        <fullName evidence="2">TIM barrel protein</fullName>
    </submittedName>
</protein>
<dbReference type="PANTHER" id="PTHR12110:SF48">
    <property type="entry name" value="BLL3656 PROTEIN"/>
    <property type="match status" value="1"/>
</dbReference>
<dbReference type="RefSeq" id="WP_210057254.1">
    <property type="nucleotide sequence ID" value="NZ_JBEAAL010000061.1"/>
</dbReference>
<gene>
    <name evidence="2" type="ORF">ABK249_33450</name>
</gene>
<dbReference type="InterPro" id="IPR036237">
    <property type="entry name" value="Xyl_isomerase-like_sf"/>
</dbReference>
<dbReference type="PANTHER" id="PTHR12110">
    <property type="entry name" value="HYDROXYPYRUVATE ISOMERASE"/>
    <property type="match status" value="1"/>
</dbReference>
<dbReference type="SUPFAM" id="SSF51658">
    <property type="entry name" value="Xylose isomerase-like"/>
    <property type="match status" value="1"/>
</dbReference>